<dbReference type="EC" id="2.3.1.-" evidence="4"/>
<proteinExistence type="inferred from homology"/>
<feature type="compositionally biased region" description="Low complexity" evidence="5">
    <location>
        <begin position="108"/>
        <end position="118"/>
    </location>
</feature>
<evidence type="ECO:0000256" key="1">
    <source>
        <dbReference type="ARBA" id="ARBA00001938"/>
    </source>
</evidence>
<dbReference type="RefSeq" id="WP_191837499.1">
    <property type="nucleotide sequence ID" value="NZ_BAAALB010000001.1"/>
</dbReference>
<dbReference type="InterPro" id="IPR045257">
    <property type="entry name" value="E2/Pdx1"/>
</dbReference>
<dbReference type="Gene3D" id="4.10.320.10">
    <property type="entry name" value="E3-binding domain"/>
    <property type="match status" value="1"/>
</dbReference>
<reference evidence="8 9" key="1">
    <citation type="submission" date="2021-01" db="EMBL/GenBank/DDBJ databases">
        <title>Whole genome shotgun sequence of Catellatospora chokoriensis NBRC 107358.</title>
        <authorList>
            <person name="Komaki H."/>
            <person name="Tamura T."/>
        </authorList>
    </citation>
    <scope>NUCLEOTIDE SEQUENCE [LARGE SCALE GENOMIC DNA]</scope>
    <source>
        <strain evidence="8 9">NBRC 107358</strain>
    </source>
</reference>
<comment type="caution">
    <text evidence="8">The sequence shown here is derived from an EMBL/GenBank/DDBJ whole genome shotgun (WGS) entry which is preliminary data.</text>
</comment>
<dbReference type="Pfam" id="PF00198">
    <property type="entry name" value="2-oxoacid_dh"/>
    <property type="match status" value="1"/>
</dbReference>
<feature type="region of interest" description="Disordered" evidence="5">
    <location>
        <begin position="162"/>
        <end position="191"/>
    </location>
</feature>
<comment type="cofactor">
    <cofactor evidence="1 4">
        <name>(R)-lipoate</name>
        <dbReference type="ChEBI" id="CHEBI:83088"/>
    </cofactor>
</comment>
<dbReference type="InterPro" id="IPR000089">
    <property type="entry name" value="Biotin_lipoyl"/>
</dbReference>
<feature type="compositionally biased region" description="Polar residues" evidence="5">
    <location>
        <begin position="169"/>
        <end position="185"/>
    </location>
</feature>
<dbReference type="SUPFAM" id="SSF47005">
    <property type="entry name" value="Peripheral subunit-binding domain of 2-oxo acid dehydrogenase complex"/>
    <property type="match status" value="1"/>
</dbReference>
<protein>
    <recommendedName>
        <fullName evidence="4">Dihydrolipoamide acetyltransferase component of pyruvate dehydrogenase complex</fullName>
        <ecNumber evidence="4">2.3.1.-</ecNumber>
    </recommendedName>
</protein>
<dbReference type="GO" id="GO:0016746">
    <property type="term" value="F:acyltransferase activity"/>
    <property type="evidence" value="ECO:0007669"/>
    <property type="project" value="UniProtKB-KW"/>
</dbReference>
<feature type="domain" description="Lipoyl-binding" evidence="6">
    <location>
        <begin position="2"/>
        <end position="77"/>
    </location>
</feature>
<dbReference type="InterPro" id="IPR023213">
    <property type="entry name" value="CAT-like_dom_sf"/>
</dbReference>
<dbReference type="InterPro" id="IPR011053">
    <property type="entry name" value="Single_hybrid_motif"/>
</dbReference>
<dbReference type="PANTHER" id="PTHR23151:SF90">
    <property type="entry name" value="DIHYDROLIPOYLLYSINE-RESIDUE ACETYLTRANSFERASE COMPONENT OF PYRUVATE DEHYDROGENASE COMPLEX, MITOCHONDRIAL-RELATED"/>
    <property type="match status" value="1"/>
</dbReference>
<dbReference type="SUPFAM" id="SSF51230">
    <property type="entry name" value="Single hybrid motif"/>
    <property type="match status" value="1"/>
</dbReference>
<dbReference type="CDD" id="cd06849">
    <property type="entry name" value="lipoyl_domain"/>
    <property type="match status" value="1"/>
</dbReference>
<gene>
    <name evidence="8" type="ORF">Cch02nite_77370</name>
</gene>
<dbReference type="PROSITE" id="PS51826">
    <property type="entry name" value="PSBD"/>
    <property type="match status" value="1"/>
</dbReference>
<keyword evidence="4" id="KW-0808">Transferase</keyword>
<evidence type="ECO:0000313" key="8">
    <source>
        <dbReference type="EMBL" id="GIF94293.1"/>
    </source>
</evidence>
<evidence type="ECO:0000256" key="4">
    <source>
        <dbReference type="RuleBase" id="RU003423"/>
    </source>
</evidence>
<sequence>MASLLLMPKIAAEAAEVVLCEWLAAENADLAAGDPVALVETDKAVLEVVVDDDTVLLKVLVAPGESIDVGAPIALLGSRDESGLDHHRMLQALGVAAAAPEPDPAPSEPGASSPASSPVHERTLVSPLSRALLSRAGLTSDGIVGTGPGGRIVRRDVETHIAARRKSAAQPTTAGPTPQRTTGPAPQSEVDRPHPVAAFEAVAHTRIRRAVAARLTGSKQSTPHFYLRGTCSIDRLLAVRAEINSALPRKVSVNDLVIKAAARAHTLVPDMNVIWTEDALHRYSTVDIAVAVASTRGLVTPVLRNVDAMTVSQVAQTVTEHVDAANRGRLRQDDVEGGTFSVTNLGMHGVEEFAAIINPPQSAILAVGMGRPEPHVHEGTLTVATRMRVVLSADHRAIDGVVAAHWMREFIKHVEAPALLLLNNTSEQ</sequence>
<feature type="region of interest" description="Disordered" evidence="5">
    <location>
        <begin position="98"/>
        <end position="121"/>
    </location>
</feature>
<dbReference type="EMBL" id="BONG01000089">
    <property type="protein sequence ID" value="GIF94293.1"/>
    <property type="molecule type" value="Genomic_DNA"/>
</dbReference>
<dbReference type="AlphaFoldDB" id="A0A8J3KCK3"/>
<evidence type="ECO:0000256" key="3">
    <source>
        <dbReference type="ARBA" id="ARBA00022823"/>
    </source>
</evidence>
<dbReference type="Gene3D" id="2.40.50.100">
    <property type="match status" value="1"/>
</dbReference>
<name>A0A8J3KCK3_9ACTN</name>
<keyword evidence="4" id="KW-0012">Acyltransferase</keyword>
<keyword evidence="9" id="KW-1185">Reference proteome</keyword>
<evidence type="ECO:0000259" key="6">
    <source>
        <dbReference type="PROSITE" id="PS50968"/>
    </source>
</evidence>
<evidence type="ECO:0000313" key="9">
    <source>
        <dbReference type="Proteomes" id="UP000619293"/>
    </source>
</evidence>
<dbReference type="InterPro" id="IPR004167">
    <property type="entry name" value="PSBD"/>
</dbReference>
<organism evidence="8 9">
    <name type="scientific">Catellatospora chokoriensis</name>
    <dbReference type="NCBI Taxonomy" id="310353"/>
    <lineage>
        <taxon>Bacteria</taxon>
        <taxon>Bacillati</taxon>
        <taxon>Actinomycetota</taxon>
        <taxon>Actinomycetes</taxon>
        <taxon>Micromonosporales</taxon>
        <taxon>Micromonosporaceae</taxon>
        <taxon>Catellatospora</taxon>
    </lineage>
</organism>
<evidence type="ECO:0000256" key="5">
    <source>
        <dbReference type="SAM" id="MobiDB-lite"/>
    </source>
</evidence>
<dbReference type="InterPro" id="IPR036625">
    <property type="entry name" value="E3-bd_dom_sf"/>
</dbReference>
<dbReference type="SUPFAM" id="SSF52777">
    <property type="entry name" value="CoA-dependent acyltransferases"/>
    <property type="match status" value="1"/>
</dbReference>
<dbReference type="Pfam" id="PF00364">
    <property type="entry name" value="Biotin_lipoyl"/>
    <property type="match status" value="1"/>
</dbReference>
<keyword evidence="3 4" id="KW-0450">Lipoyl</keyword>
<dbReference type="Pfam" id="PF02817">
    <property type="entry name" value="E3_binding"/>
    <property type="match status" value="1"/>
</dbReference>
<dbReference type="Gene3D" id="3.30.559.10">
    <property type="entry name" value="Chloramphenicol acetyltransferase-like domain"/>
    <property type="match status" value="1"/>
</dbReference>
<feature type="domain" description="Peripheral subunit-binding (PSBD)" evidence="7">
    <location>
        <begin position="124"/>
        <end position="161"/>
    </location>
</feature>
<keyword evidence="8" id="KW-0670">Pyruvate</keyword>
<evidence type="ECO:0000259" key="7">
    <source>
        <dbReference type="PROSITE" id="PS51826"/>
    </source>
</evidence>
<dbReference type="PROSITE" id="PS50968">
    <property type="entry name" value="BIOTINYL_LIPOYL"/>
    <property type="match status" value="1"/>
</dbReference>
<accession>A0A8J3KCK3</accession>
<dbReference type="InterPro" id="IPR001078">
    <property type="entry name" value="2-oxoacid_DH_actylTfrase"/>
</dbReference>
<dbReference type="Proteomes" id="UP000619293">
    <property type="component" value="Unassembled WGS sequence"/>
</dbReference>
<dbReference type="GO" id="GO:0045254">
    <property type="term" value="C:pyruvate dehydrogenase complex"/>
    <property type="evidence" value="ECO:0007669"/>
    <property type="project" value="InterPro"/>
</dbReference>
<evidence type="ECO:0000256" key="2">
    <source>
        <dbReference type="ARBA" id="ARBA00007317"/>
    </source>
</evidence>
<dbReference type="GO" id="GO:0006086">
    <property type="term" value="P:pyruvate decarboxylation to acetyl-CoA"/>
    <property type="evidence" value="ECO:0007669"/>
    <property type="project" value="InterPro"/>
</dbReference>
<comment type="similarity">
    <text evidence="2 4">Belongs to the 2-oxoacid dehydrogenase family.</text>
</comment>
<dbReference type="PANTHER" id="PTHR23151">
    <property type="entry name" value="DIHYDROLIPOAMIDE ACETYL/SUCCINYL-TRANSFERASE-RELATED"/>
    <property type="match status" value="1"/>
</dbReference>